<keyword evidence="2" id="KW-0732">Signal</keyword>
<comment type="caution">
    <text evidence="5">The sequence shown here is derived from an EMBL/GenBank/DDBJ whole genome shotgun (WGS) entry which is preliminary data.</text>
</comment>
<proteinExistence type="predicted"/>
<feature type="compositionally biased region" description="Low complexity" evidence="1">
    <location>
        <begin position="23"/>
        <end position="41"/>
    </location>
</feature>
<evidence type="ECO:0000256" key="2">
    <source>
        <dbReference type="SAM" id="SignalP"/>
    </source>
</evidence>
<name>A0A1L8R7Q0_9ENTE</name>
<dbReference type="Pfam" id="PF20597">
    <property type="entry name" value="pAdhesive_15"/>
    <property type="match status" value="1"/>
</dbReference>
<feature type="compositionally biased region" description="Polar residues" evidence="1">
    <location>
        <begin position="48"/>
        <end position="62"/>
    </location>
</feature>
<feature type="region of interest" description="Disordered" evidence="1">
    <location>
        <begin position="23"/>
        <end position="96"/>
    </location>
</feature>
<evidence type="ECO:0000313" key="6">
    <source>
        <dbReference type="Proteomes" id="UP000182835"/>
    </source>
</evidence>
<dbReference type="EMBL" id="JXKG01000005">
    <property type="protein sequence ID" value="OJG15781.1"/>
    <property type="molecule type" value="Genomic_DNA"/>
</dbReference>
<feature type="compositionally biased region" description="Low complexity" evidence="1">
    <location>
        <begin position="63"/>
        <end position="96"/>
    </location>
</feature>
<feature type="domain" description="Choice-of-anchor A" evidence="4">
    <location>
        <begin position="123"/>
        <end position="375"/>
    </location>
</feature>
<feature type="signal peptide" evidence="2">
    <location>
        <begin position="1"/>
        <end position="17"/>
    </location>
</feature>
<dbReference type="NCBIfam" id="TIGR04215">
    <property type="entry name" value="choice_anch_A"/>
    <property type="match status" value="1"/>
</dbReference>
<evidence type="ECO:0000259" key="4">
    <source>
        <dbReference type="Pfam" id="PF20597"/>
    </source>
</evidence>
<protein>
    <submittedName>
        <fullName evidence="5">Uncharacterized protein</fullName>
    </submittedName>
</protein>
<evidence type="ECO:0000256" key="1">
    <source>
        <dbReference type="SAM" id="MobiDB-lite"/>
    </source>
</evidence>
<accession>A0A1L8R7Q0</accession>
<organism evidence="5 6">
    <name type="scientific">Enterococcus canintestini</name>
    <dbReference type="NCBI Taxonomy" id="317010"/>
    <lineage>
        <taxon>Bacteria</taxon>
        <taxon>Bacillati</taxon>
        <taxon>Bacillota</taxon>
        <taxon>Bacilli</taxon>
        <taxon>Lactobacillales</taxon>
        <taxon>Enterococcaceae</taxon>
        <taxon>Enterococcus</taxon>
    </lineage>
</organism>
<dbReference type="AlphaFoldDB" id="A0A1L8R7Q0"/>
<sequence length="639" mass="68540">MSLILGLFLQSPFVAFASEQEQTSSTDATATTENSATANSEIRPAAQLTATSQTDTVASTNETTASSTGTSNQATTNTETTTTSSGETTSSTEKTAELSTDFLARTKRFSENNFQSVAEIQDWLNTYDIFSIGGVQIVNYGFTGSIAVINGGLSINGASATIQDSKTANYGSIVNGPLYVGDSNTIEFKNTQDKGIYSNYQLHDQSSDNGDRPTGKGVIKGLTGKLKNFGTVLNNAGLEIRDFTAANNNQSAYLQQLGKGKGDSIVSGNIIIKRLDNHAVTGQPHTYVYNLDLNGSEQFPGSIDFSDFTKDSDTVVVNVTNNTGKINISGGLTNNPDNIIWNFPTATKINNTTNFKGKVMAPHASVTTNQKLDGGTFWQFGFGDSGSLEKASITAEISKNLLLNTSIDDVAKSFVKTITNHDGQTFTRDATSETEKANFKQELEKVSVTYYDNITGKTVDSIDTSKPGDFTIEYTYYYDEKGKINYPTARTHVIISGTLELSQIPNLKFGTIKLESNTSQLKLDGFDISDNSLPSDGTNAGVIQVTDTRINGNWKLALAVGGFNLKGDTAKESTINGSITLGLNESNSLTSTSPLLGTGTKEYKIDKDKSFLALDSDVTKAKEGTYQGQLTWTLSDVPN</sequence>
<dbReference type="Proteomes" id="UP000182835">
    <property type="component" value="Unassembled WGS sequence"/>
</dbReference>
<reference evidence="5 6" key="1">
    <citation type="submission" date="2014-12" db="EMBL/GenBank/DDBJ databases">
        <title>Draft genome sequences of 29 type strains of Enterococci.</title>
        <authorList>
            <person name="Zhong Z."/>
            <person name="Sun Z."/>
            <person name="Liu W."/>
            <person name="Zhang W."/>
            <person name="Zhang H."/>
        </authorList>
    </citation>
    <scope>NUCLEOTIDE SEQUENCE [LARGE SCALE GENOMIC DNA]</scope>
    <source>
        <strain evidence="5 6">DSM 21207</strain>
    </source>
</reference>
<dbReference type="InterPro" id="IPR027994">
    <property type="entry name" value="WxL_dom"/>
</dbReference>
<evidence type="ECO:0000259" key="3">
    <source>
        <dbReference type="Pfam" id="PF13731"/>
    </source>
</evidence>
<evidence type="ECO:0000313" key="5">
    <source>
        <dbReference type="EMBL" id="OJG15781.1"/>
    </source>
</evidence>
<dbReference type="Pfam" id="PF13731">
    <property type="entry name" value="WxL"/>
    <property type="match status" value="1"/>
</dbReference>
<dbReference type="STRING" id="317010.RU96_GL002086"/>
<dbReference type="InterPro" id="IPR026588">
    <property type="entry name" value="Choice_anch_A"/>
</dbReference>
<gene>
    <name evidence="5" type="ORF">RU96_GL002086</name>
</gene>
<feature type="chain" id="PRO_5013018895" evidence="2">
    <location>
        <begin position="18"/>
        <end position="639"/>
    </location>
</feature>
<feature type="domain" description="WxL" evidence="3">
    <location>
        <begin position="496"/>
        <end position="581"/>
    </location>
</feature>